<dbReference type="RefSeq" id="WP_085074197.1">
    <property type="nucleotide sequence ID" value="NZ_BLKU01000003.1"/>
</dbReference>
<dbReference type="Gene3D" id="3.30.530.20">
    <property type="match status" value="1"/>
</dbReference>
<accession>A0AAX1J3R8</accession>
<proteinExistence type="predicted"/>
<dbReference type="InterPro" id="IPR023393">
    <property type="entry name" value="START-like_dom_sf"/>
</dbReference>
<evidence type="ECO:0008006" key="5">
    <source>
        <dbReference type="Google" id="ProtNLM"/>
    </source>
</evidence>
<reference evidence="2" key="3">
    <citation type="submission" date="2020-11" db="EMBL/GenBank/DDBJ databases">
        <title>Intraspecies plasmid and genomic variation of Mycobacterium kubicae revealed by the complete genome sequences of two clinical isolates.</title>
        <authorList>
            <person name="Hendrix J.R."/>
            <person name="Epperson L.E."/>
            <person name="Honda J.R."/>
            <person name="Strong M."/>
        </authorList>
    </citation>
    <scope>NUCLEOTIDE SEQUENCE</scope>
    <source>
        <strain evidence="2">JCM 13573</strain>
    </source>
</reference>
<gene>
    <name evidence="2" type="ORF">I2456_14290</name>
    <name evidence="1" type="ORF">MKUB_27410</name>
</gene>
<sequence>MTQTVTVTRIIRCPVDEATDFVTDPHKLIPQVSAFSRCKFVESCDDGEMWDVFLNSGTIYLGGRVLIPPPHDGRLTWRSVRGTRHSFEARVEPHRSGTRLTLTLRYRLAGYVIAQISELIGRGLASRNLEAAAEEIRHHLEFETDRPKRR</sequence>
<name>A0AAX1J3R8_9MYCO</name>
<evidence type="ECO:0000313" key="3">
    <source>
        <dbReference type="Proteomes" id="UP000465306"/>
    </source>
</evidence>
<protein>
    <recommendedName>
        <fullName evidence="5">SRPBCC family protein</fullName>
    </recommendedName>
</protein>
<keyword evidence="3" id="KW-1185">Reference proteome</keyword>
<dbReference type="EMBL" id="CP065047">
    <property type="protein sequence ID" value="QPI35777.1"/>
    <property type="molecule type" value="Genomic_DNA"/>
</dbReference>
<dbReference type="KEGG" id="mku:I2456_14290"/>
<dbReference type="EMBL" id="BLKU01000003">
    <property type="protein sequence ID" value="GFG65251.1"/>
    <property type="molecule type" value="Genomic_DNA"/>
</dbReference>
<reference evidence="1 3" key="1">
    <citation type="journal article" date="2019" name="Emerg. Microbes Infect.">
        <title>Comprehensive subspecies identification of 175 nontuberculous mycobacteria species based on 7547 genomic profiles.</title>
        <authorList>
            <person name="Matsumoto Y."/>
            <person name="Kinjo T."/>
            <person name="Motooka D."/>
            <person name="Nabeya D."/>
            <person name="Jung N."/>
            <person name="Uechi K."/>
            <person name="Horii T."/>
            <person name="Iida T."/>
            <person name="Fujita J."/>
            <person name="Nakamura S."/>
        </authorList>
    </citation>
    <scope>NUCLEOTIDE SEQUENCE [LARGE SCALE GENOMIC DNA]</scope>
    <source>
        <strain evidence="1 3">JCM 13573</strain>
    </source>
</reference>
<reference evidence="1" key="2">
    <citation type="submission" date="2020-02" db="EMBL/GenBank/DDBJ databases">
        <authorList>
            <person name="Matsumoto Y."/>
            <person name="Kinjo T."/>
            <person name="Motooka D."/>
            <person name="Nabeya D."/>
            <person name="Jung N."/>
            <person name="Uechi K."/>
            <person name="Horii T."/>
            <person name="Iida T."/>
            <person name="Fujita J."/>
            <person name="Nakamura S."/>
        </authorList>
    </citation>
    <scope>NUCLEOTIDE SEQUENCE</scope>
    <source>
        <strain evidence="1">JCM 13573</strain>
    </source>
</reference>
<evidence type="ECO:0000313" key="4">
    <source>
        <dbReference type="Proteomes" id="UP000663583"/>
    </source>
</evidence>
<organism evidence="2 4">
    <name type="scientific">Mycobacterium kubicae</name>
    <dbReference type="NCBI Taxonomy" id="120959"/>
    <lineage>
        <taxon>Bacteria</taxon>
        <taxon>Bacillati</taxon>
        <taxon>Actinomycetota</taxon>
        <taxon>Actinomycetes</taxon>
        <taxon>Mycobacteriales</taxon>
        <taxon>Mycobacteriaceae</taxon>
        <taxon>Mycobacterium</taxon>
        <taxon>Mycobacterium simiae complex</taxon>
    </lineage>
</organism>
<evidence type="ECO:0000313" key="1">
    <source>
        <dbReference type="EMBL" id="GFG65251.1"/>
    </source>
</evidence>
<dbReference type="Proteomes" id="UP000465306">
    <property type="component" value="Unassembled WGS sequence"/>
</dbReference>
<dbReference type="AlphaFoldDB" id="A0AAX1J3R8"/>
<evidence type="ECO:0000313" key="2">
    <source>
        <dbReference type="EMBL" id="QPI35777.1"/>
    </source>
</evidence>
<dbReference type="Proteomes" id="UP000663583">
    <property type="component" value="Chromosome"/>
</dbReference>
<dbReference type="SUPFAM" id="SSF55961">
    <property type="entry name" value="Bet v1-like"/>
    <property type="match status" value="1"/>
</dbReference>